<dbReference type="Proteomes" id="UP000054893">
    <property type="component" value="Unassembled WGS sequence"/>
</dbReference>
<organism evidence="2 3">
    <name type="scientific">Caballeronia sordidicola</name>
    <name type="common">Burkholderia sordidicola</name>
    <dbReference type="NCBI Taxonomy" id="196367"/>
    <lineage>
        <taxon>Bacteria</taxon>
        <taxon>Pseudomonadati</taxon>
        <taxon>Pseudomonadota</taxon>
        <taxon>Betaproteobacteria</taxon>
        <taxon>Burkholderiales</taxon>
        <taxon>Burkholderiaceae</taxon>
        <taxon>Caballeronia</taxon>
    </lineage>
</organism>
<dbReference type="OrthoDB" id="9088384at2"/>
<evidence type="ECO:0000259" key="1">
    <source>
        <dbReference type="Pfam" id="PF20075"/>
    </source>
</evidence>
<dbReference type="EMBL" id="FCOC02000017">
    <property type="protein sequence ID" value="SAL43340.1"/>
    <property type="molecule type" value="Genomic_DNA"/>
</dbReference>
<accession>A0A158HI73</accession>
<protein>
    <recommendedName>
        <fullName evidence="1">DUF6471 domain-containing protein</fullName>
    </recommendedName>
</protein>
<evidence type="ECO:0000313" key="2">
    <source>
        <dbReference type="EMBL" id="SAL43340.1"/>
    </source>
</evidence>
<dbReference type="AlphaFoldDB" id="A0A158HI73"/>
<reference evidence="2 3" key="1">
    <citation type="submission" date="2016-01" db="EMBL/GenBank/DDBJ databases">
        <authorList>
            <person name="Oliw E.H."/>
        </authorList>
    </citation>
    <scope>NUCLEOTIDE SEQUENCE [LARGE SCALE GENOMIC DNA]</scope>
    <source>
        <strain evidence="2">LMG 22029</strain>
    </source>
</reference>
<sequence>MSEAETQWSRLASRVARVVLARKDITYASLAVALAAHGNTDGERALVSRISRGTLKVSFLLQIIAVTAATPPERWAQVLSREGSWDAKARDIIASELARQPLVNRTELCRRLASLGTPLPERLLENQIATGNMSLALFLQLLIALSSNSLDRFVDYDDLIEAAKATSSD</sequence>
<gene>
    <name evidence="2" type="ORF">AWB64_04598</name>
</gene>
<dbReference type="Pfam" id="PF20075">
    <property type="entry name" value="DUF6471"/>
    <property type="match status" value="2"/>
</dbReference>
<name>A0A158HI73_CABSO</name>
<dbReference type="RefSeq" id="WP_060857682.1">
    <property type="nucleotide sequence ID" value="NZ_FCOC02000017.1"/>
</dbReference>
<feature type="domain" description="DUF6471" evidence="1">
    <location>
        <begin position="85"/>
        <end position="149"/>
    </location>
</feature>
<feature type="domain" description="DUF6471" evidence="1">
    <location>
        <begin position="8"/>
        <end position="67"/>
    </location>
</feature>
<evidence type="ECO:0000313" key="3">
    <source>
        <dbReference type="Proteomes" id="UP000054893"/>
    </source>
</evidence>
<dbReference type="InterPro" id="IPR045526">
    <property type="entry name" value="DUF6471"/>
</dbReference>
<proteinExistence type="predicted"/>